<keyword evidence="3" id="KW-0255">Endonuclease</keyword>
<evidence type="ECO:0000256" key="1">
    <source>
        <dbReference type="SAM" id="SignalP"/>
    </source>
</evidence>
<name>A0A9D1RBU2_9FIRM</name>
<dbReference type="EMBL" id="DXGF01000184">
    <property type="protein sequence ID" value="HIW84714.1"/>
    <property type="molecule type" value="Genomic_DNA"/>
</dbReference>
<dbReference type="InterPro" id="IPR035451">
    <property type="entry name" value="Ada-like_dom_sf"/>
</dbReference>
<evidence type="ECO:0000259" key="2">
    <source>
        <dbReference type="Pfam" id="PF13930"/>
    </source>
</evidence>
<feature type="chain" id="PRO_5038972943" evidence="1">
    <location>
        <begin position="26"/>
        <end position="297"/>
    </location>
</feature>
<reference evidence="3" key="2">
    <citation type="submission" date="2021-04" db="EMBL/GenBank/DDBJ databases">
        <authorList>
            <person name="Gilroy R."/>
        </authorList>
    </citation>
    <scope>NUCLEOTIDE SEQUENCE</scope>
    <source>
        <strain evidence="3">ChiSxjej1B13-11762</strain>
    </source>
</reference>
<evidence type="ECO:0000313" key="3">
    <source>
        <dbReference type="EMBL" id="HIW84714.1"/>
    </source>
</evidence>
<proteinExistence type="predicted"/>
<reference evidence="3" key="1">
    <citation type="journal article" date="2021" name="PeerJ">
        <title>Extensive microbial diversity within the chicken gut microbiome revealed by metagenomics and culture.</title>
        <authorList>
            <person name="Gilroy R."/>
            <person name="Ravi A."/>
            <person name="Getino M."/>
            <person name="Pursley I."/>
            <person name="Horton D.L."/>
            <person name="Alikhan N.F."/>
            <person name="Baker D."/>
            <person name="Gharbi K."/>
            <person name="Hall N."/>
            <person name="Watson M."/>
            <person name="Adriaenssens E.M."/>
            <person name="Foster-Nyarko E."/>
            <person name="Jarju S."/>
            <person name="Secka A."/>
            <person name="Antonio M."/>
            <person name="Oren A."/>
            <person name="Chaudhuri R.R."/>
            <person name="La Ragione R."/>
            <person name="Hildebrand F."/>
            <person name="Pallen M.J."/>
        </authorList>
    </citation>
    <scope>NUCLEOTIDE SEQUENCE</scope>
    <source>
        <strain evidence="3">ChiSxjej1B13-11762</strain>
    </source>
</reference>
<organism evidence="3 4">
    <name type="scientific">Candidatus Dorea gallistercoris</name>
    <dbReference type="NCBI Taxonomy" id="2838542"/>
    <lineage>
        <taxon>Bacteria</taxon>
        <taxon>Bacillati</taxon>
        <taxon>Bacillota</taxon>
        <taxon>Clostridia</taxon>
        <taxon>Lachnospirales</taxon>
        <taxon>Lachnospiraceae</taxon>
        <taxon>Dorea</taxon>
    </lineage>
</organism>
<dbReference type="Pfam" id="PF13930">
    <property type="entry name" value="Endonuclea_NS_2"/>
    <property type="match status" value="1"/>
</dbReference>
<comment type="caution">
    <text evidence="3">The sequence shown here is derived from an EMBL/GenBank/DDBJ whole genome shotgun (WGS) entry which is preliminary data.</text>
</comment>
<gene>
    <name evidence="3" type="ORF">H9873_10400</name>
</gene>
<feature type="signal peptide" evidence="1">
    <location>
        <begin position="1"/>
        <end position="25"/>
    </location>
</feature>
<accession>A0A9D1RBU2</accession>
<dbReference type="InterPro" id="IPR044929">
    <property type="entry name" value="DNA/RNA_non-sp_Endonuclease_sf"/>
</dbReference>
<keyword evidence="1" id="KW-0732">Signal</keyword>
<dbReference type="AlphaFoldDB" id="A0A9D1RBU2"/>
<dbReference type="Gene3D" id="3.40.570.10">
    <property type="entry name" value="Extracellular Endonuclease, subunit A"/>
    <property type="match status" value="1"/>
</dbReference>
<keyword evidence="3" id="KW-0540">Nuclease</keyword>
<dbReference type="Proteomes" id="UP000824263">
    <property type="component" value="Unassembled WGS sequence"/>
</dbReference>
<dbReference type="SUPFAM" id="SSF57884">
    <property type="entry name" value="Ada DNA repair protein, N-terminal domain (N-Ada 10)"/>
    <property type="match status" value="1"/>
</dbReference>
<dbReference type="Gene3D" id="3.40.10.10">
    <property type="entry name" value="DNA Methylphosphotriester Repair Domain"/>
    <property type="match status" value="1"/>
</dbReference>
<dbReference type="GO" id="GO:0004519">
    <property type="term" value="F:endonuclease activity"/>
    <property type="evidence" value="ECO:0007669"/>
    <property type="project" value="UniProtKB-KW"/>
</dbReference>
<keyword evidence="3" id="KW-0378">Hydrolase</keyword>
<evidence type="ECO:0000313" key="4">
    <source>
        <dbReference type="Proteomes" id="UP000824263"/>
    </source>
</evidence>
<sequence length="297" mass="32774">MSALWKNFKKTAMFWGLLLALLLPAGCGIPVEETSVSTSAASLEDVPAYEGEPYVEIHNNQPDFTEDELEPVSYETYSELDELGRCGAAQACVGEDLMPTEDREAIGQVKPSGWHTVKYQGIDGNYLYNRCHLIGFQLTAENANPENLITGTRSMNVDGMLPFENEVADYIHETGNHVLYRVTPIFEGDNLVASGVQMEAESVEDEGAGISFNVYVYNVQDGVVIDYSSGESQEGDPSADGQTDEIHTYILNKNTQKFHLPDCSSVSDIKARNKEEYTGTREELLGRGYEPCGNCRP</sequence>
<dbReference type="InterPro" id="IPR044927">
    <property type="entry name" value="Endonuclea_NS_2"/>
</dbReference>
<feature type="domain" description="Type VII secretion system protein EssD-like" evidence="2">
    <location>
        <begin position="74"/>
        <end position="202"/>
    </location>
</feature>
<protein>
    <submittedName>
        <fullName evidence="3">DNA/RNA non-specific endonuclease</fullName>
    </submittedName>
</protein>